<organism evidence="3 4">
    <name type="scientific">Fusarium longipes</name>
    <dbReference type="NCBI Taxonomy" id="694270"/>
    <lineage>
        <taxon>Eukaryota</taxon>
        <taxon>Fungi</taxon>
        <taxon>Dikarya</taxon>
        <taxon>Ascomycota</taxon>
        <taxon>Pezizomycotina</taxon>
        <taxon>Sordariomycetes</taxon>
        <taxon>Hypocreomycetidae</taxon>
        <taxon>Hypocreales</taxon>
        <taxon>Nectriaceae</taxon>
        <taxon>Fusarium</taxon>
    </lineage>
</organism>
<name>A0A395T8P5_9HYPO</name>
<dbReference type="EMBL" id="PXOG01000028">
    <property type="protein sequence ID" value="RGP80585.1"/>
    <property type="molecule type" value="Genomic_DNA"/>
</dbReference>
<keyword evidence="4" id="KW-1185">Reference proteome</keyword>
<gene>
    <name evidence="3" type="ORF">FLONG3_1324</name>
</gene>
<reference evidence="3 4" key="1">
    <citation type="journal article" date="2018" name="PLoS Pathog.">
        <title>Evolution of structural diversity of trichothecenes, a family of toxins produced by plant pathogenic and entomopathogenic fungi.</title>
        <authorList>
            <person name="Proctor R.H."/>
            <person name="McCormick S.P."/>
            <person name="Kim H.S."/>
            <person name="Cardoza R.E."/>
            <person name="Stanley A.M."/>
            <person name="Lindo L."/>
            <person name="Kelly A."/>
            <person name="Brown D.W."/>
            <person name="Lee T."/>
            <person name="Vaughan M.M."/>
            <person name="Alexander N.J."/>
            <person name="Busman M."/>
            <person name="Gutierrez S."/>
        </authorList>
    </citation>
    <scope>NUCLEOTIDE SEQUENCE [LARGE SCALE GENOMIC DNA]</scope>
    <source>
        <strain evidence="3 4">NRRL 20695</strain>
    </source>
</reference>
<evidence type="ECO:0000256" key="1">
    <source>
        <dbReference type="SAM" id="MobiDB-lite"/>
    </source>
</evidence>
<comment type="caution">
    <text evidence="3">The sequence shown here is derived from an EMBL/GenBank/DDBJ whole genome shotgun (WGS) entry which is preliminary data.</text>
</comment>
<dbReference type="Proteomes" id="UP000266234">
    <property type="component" value="Unassembled WGS sequence"/>
</dbReference>
<evidence type="ECO:0000256" key="2">
    <source>
        <dbReference type="SAM" id="SignalP"/>
    </source>
</evidence>
<evidence type="ECO:0000313" key="4">
    <source>
        <dbReference type="Proteomes" id="UP000266234"/>
    </source>
</evidence>
<feature type="signal peptide" evidence="2">
    <location>
        <begin position="1"/>
        <end position="20"/>
    </location>
</feature>
<dbReference type="OrthoDB" id="5105250at2759"/>
<keyword evidence="2" id="KW-0732">Signal</keyword>
<accession>A0A395T8P5</accession>
<feature type="chain" id="PRO_5017458188" evidence="2">
    <location>
        <begin position="21"/>
        <end position="285"/>
    </location>
</feature>
<dbReference type="STRING" id="694270.A0A395T8P5"/>
<feature type="compositionally biased region" description="Low complexity" evidence="1">
    <location>
        <begin position="46"/>
        <end position="55"/>
    </location>
</feature>
<feature type="compositionally biased region" description="Polar residues" evidence="1">
    <location>
        <begin position="27"/>
        <end position="45"/>
    </location>
</feature>
<feature type="region of interest" description="Disordered" evidence="1">
    <location>
        <begin position="26"/>
        <end position="55"/>
    </location>
</feature>
<sequence>MRSNVLLLAVGFFVADSALAGPCKPLTSATDAGPSTSVDSATQSDTTTQETSALTTSETLFESITTTTVPDITTATSIDSQTTATTYATITTSETETTTSAEAITTVSEAETTTTAPVATPTFSIVGGGGSINGAPLKGVDQDGSTMLFNPEAGTSRPRTFILDPTTGRLKDKDTGIFVCAYYGDASSPSDPANIAFCQSHNTGPNTAYDYLTCQIASGKLVCTAPKASCPVDDDGLPLGCSTAPTSDLNNQFYYRYQQGAGDYLFISSGNPGGYTSVDIIAQES</sequence>
<proteinExistence type="predicted"/>
<dbReference type="AlphaFoldDB" id="A0A395T8P5"/>
<protein>
    <submittedName>
        <fullName evidence="3">Uncharacterized protein</fullName>
    </submittedName>
</protein>
<evidence type="ECO:0000313" key="3">
    <source>
        <dbReference type="EMBL" id="RGP80585.1"/>
    </source>
</evidence>